<protein>
    <submittedName>
        <fullName evidence="8 9">Rubrerythrin</fullName>
        <ecNumber evidence="9">1.11.1.1</ecNumber>
    </submittedName>
</protein>
<dbReference type="CDD" id="cd01041">
    <property type="entry name" value="Rubrerythrin"/>
    <property type="match status" value="1"/>
</dbReference>
<dbReference type="SUPFAM" id="SSF57802">
    <property type="entry name" value="Rubredoxin-like"/>
    <property type="match status" value="1"/>
</dbReference>
<dbReference type="PANTHER" id="PTHR43865">
    <property type="entry name" value="RUBRERYTHRIN-RELATED"/>
    <property type="match status" value="1"/>
</dbReference>
<feature type="domain" description="Rubredoxin-like" evidence="6">
    <location>
        <begin position="152"/>
        <end position="186"/>
    </location>
</feature>
<dbReference type="EMBL" id="LMVN01000002">
    <property type="protein sequence ID" value="PAV08135.1"/>
    <property type="molecule type" value="Genomic_DNA"/>
</dbReference>
<reference evidence="9 11" key="1">
    <citation type="submission" date="2016-04" db="EMBL/GenBank/DDBJ databases">
        <title>Genome sequence of Methanosphaera cuniculi DSM 4103.</title>
        <authorList>
            <person name="Poehlein A."/>
            <person name="Seedorf H."/>
            <person name="Daniel R."/>
        </authorList>
    </citation>
    <scope>NUCLEOTIDE SEQUENCE [LARGE SCALE GENOMIC DNA]</scope>
    <source>
        <strain evidence="9 11">DSM 4103</strain>
    </source>
</reference>
<dbReference type="InterPro" id="IPR009078">
    <property type="entry name" value="Ferritin-like_SF"/>
</dbReference>
<evidence type="ECO:0000313" key="11">
    <source>
        <dbReference type="Proteomes" id="UP000246004"/>
    </source>
</evidence>
<gene>
    <name evidence="9" type="primary">rbr1</name>
    <name evidence="8" type="ORF">ASJ82_01325</name>
    <name evidence="9" type="ORF">MSCUN_13040</name>
</gene>
<sequence length="190" mass="21836">MSKTLENLAASFVTETLAKNRYEIYAKVAKKEGYLEISDIFTETSRNEFYHAKALFKMMKELAPEMDQIETPATIPLTYGSTVENLKTAIAGEHEEGQTLYPEQANTADEEGYPEIAARLRNIGLVEDHHEKRYQAVLDLLEDGKFFNRDEPVTWVCRNCGFVYEGEVPPTKCPICEHPQSYFEREPDLW</sequence>
<dbReference type="Proteomes" id="UP000246004">
    <property type="component" value="Unassembled WGS sequence"/>
</dbReference>
<dbReference type="InterPro" id="IPR012347">
    <property type="entry name" value="Ferritin-like"/>
</dbReference>
<dbReference type="InterPro" id="IPR048574">
    <property type="entry name" value="RUBY_RBDX"/>
</dbReference>
<dbReference type="CDD" id="cd00729">
    <property type="entry name" value="rubredoxin_SM"/>
    <property type="match status" value="1"/>
</dbReference>
<evidence type="ECO:0000256" key="4">
    <source>
        <dbReference type="ARBA" id="ARBA00022982"/>
    </source>
</evidence>
<reference evidence="8 10" key="2">
    <citation type="journal article" date="2017" name="BMC Genomics">
        <title>Genomic analysis of methanogenic archaea reveals a shift towards energy conservation.</title>
        <authorList>
            <person name="Gilmore S.P."/>
            <person name="Henske J.K."/>
            <person name="Sexton J.A."/>
            <person name="Solomon K.V."/>
            <person name="Seppala S."/>
            <person name="Yoo J.I."/>
            <person name="Huyett L.M."/>
            <person name="Pressman A."/>
            <person name="Cogan J.Z."/>
            <person name="Kivenson V."/>
            <person name="Peng X."/>
            <person name="Tan Y."/>
            <person name="Valentine D.L."/>
            <person name="O'Malley M.A."/>
        </authorList>
    </citation>
    <scope>NUCLEOTIDE SEQUENCE [LARGE SCALE GENOMIC DNA]</scope>
    <source>
        <strain evidence="8 10">1R-7</strain>
    </source>
</reference>
<dbReference type="GO" id="GO:0016692">
    <property type="term" value="F:NADH peroxidase activity"/>
    <property type="evidence" value="ECO:0007669"/>
    <property type="project" value="UniProtKB-EC"/>
</dbReference>
<dbReference type="RefSeq" id="WP_095608034.1">
    <property type="nucleotide sequence ID" value="NZ_CAUHCB010000006.1"/>
</dbReference>
<keyword evidence="9" id="KW-0575">Peroxidase</keyword>
<comment type="cofactor">
    <cofactor evidence="1">
        <name>Fe(3+)</name>
        <dbReference type="ChEBI" id="CHEBI:29034"/>
    </cofactor>
</comment>
<dbReference type="EC" id="1.11.1.1" evidence="9"/>
<dbReference type="Pfam" id="PF02915">
    <property type="entry name" value="Rubrerythrin"/>
    <property type="match status" value="1"/>
</dbReference>
<dbReference type="InterPro" id="IPR009040">
    <property type="entry name" value="Ferritin-like_diiron"/>
</dbReference>
<dbReference type="PANTHER" id="PTHR43865:SF1">
    <property type="entry name" value="RUBRERYTHRIN-RELATED"/>
    <property type="match status" value="1"/>
</dbReference>
<dbReference type="PROSITE" id="PS50903">
    <property type="entry name" value="RUBREDOXIN_LIKE"/>
    <property type="match status" value="1"/>
</dbReference>
<dbReference type="Gene3D" id="1.20.1260.10">
    <property type="match status" value="1"/>
</dbReference>
<dbReference type="Gene3D" id="2.20.28.10">
    <property type="match status" value="1"/>
</dbReference>
<dbReference type="OrthoDB" id="45654at2157"/>
<evidence type="ECO:0000256" key="5">
    <source>
        <dbReference type="ARBA" id="ARBA00023004"/>
    </source>
</evidence>
<dbReference type="Proteomes" id="UP000217528">
    <property type="component" value="Unassembled WGS sequence"/>
</dbReference>
<evidence type="ECO:0000256" key="2">
    <source>
        <dbReference type="ARBA" id="ARBA00022448"/>
    </source>
</evidence>
<keyword evidence="10" id="KW-1185">Reference proteome</keyword>
<organism evidence="8 10">
    <name type="scientific">Methanosphaera cuniculi</name>
    <dbReference type="NCBI Taxonomy" id="1077256"/>
    <lineage>
        <taxon>Archaea</taxon>
        <taxon>Methanobacteriati</taxon>
        <taxon>Methanobacteriota</taxon>
        <taxon>Methanomada group</taxon>
        <taxon>Methanobacteria</taxon>
        <taxon>Methanobacteriales</taxon>
        <taxon>Methanobacteriaceae</taxon>
        <taxon>Methanosphaera</taxon>
    </lineage>
</organism>
<name>A0A2A2HFK7_9EURY</name>
<proteinExistence type="predicted"/>
<dbReference type="NCBIfam" id="NF045767">
    <property type="entry name" value="RuberyRbr"/>
    <property type="match status" value="1"/>
</dbReference>
<dbReference type="InterPro" id="IPR003251">
    <property type="entry name" value="Rr_diiron-bd_dom"/>
</dbReference>
<keyword evidence="9" id="KW-0560">Oxidoreductase</keyword>
<evidence type="ECO:0000259" key="6">
    <source>
        <dbReference type="PROSITE" id="PS50903"/>
    </source>
</evidence>
<evidence type="ECO:0000256" key="1">
    <source>
        <dbReference type="ARBA" id="ARBA00001965"/>
    </source>
</evidence>
<evidence type="ECO:0000313" key="8">
    <source>
        <dbReference type="EMBL" id="PAV08135.1"/>
    </source>
</evidence>
<accession>A0A2A2HFK7</accession>
<evidence type="ECO:0000259" key="7">
    <source>
        <dbReference type="PROSITE" id="PS50905"/>
    </source>
</evidence>
<comment type="caution">
    <text evidence="8">The sequence shown here is derived from an EMBL/GenBank/DDBJ whole genome shotgun (WGS) entry which is preliminary data.</text>
</comment>
<dbReference type="EMBL" id="LWMS01000044">
    <property type="protein sequence ID" value="PWL07773.1"/>
    <property type="molecule type" value="Genomic_DNA"/>
</dbReference>
<dbReference type="InterPro" id="IPR024934">
    <property type="entry name" value="Rubredoxin-like_dom"/>
</dbReference>
<dbReference type="AlphaFoldDB" id="A0A2A2HFK7"/>
<keyword evidence="3" id="KW-0479">Metal-binding</keyword>
<dbReference type="GO" id="GO:0005506">
    <property type="term" value="F:iron ion binding"/>
    <property type="evidence" value="ECO:0007669"/>
    <property type="project" value="InterPro"/>
</dbReference>
<keyword evidence="4" id="KW-0249">Electron transport</keyword>
<evidence type="ECO:0000313" key="10">
    <source>
        <dbReference type="Proteomes" id="UP000217528"/>
    </source>
</evidence>
<keyword evidence="2" id="KW-0813">Transport</keyword>
<evidence type="ECO:0000256" key="3">
    <source>
        <dbReference type="ARBA" id="ARBA00022723"/>
    </source>
</evidence>
<dbReference type="Pfam" id="PF21349">
    <property type="entry name" value="RUBY_RBDX"/>
    <property type="match status" value="1"/>
</dbReference>
<dbReference type="PROSITE" id="PS50905">
    <property type="entry name" value="FERRITIN_LIKE"/>
    <property type="match status" value="1"/>
</dbReference>
<dbReference type="SUPFAM" id="SSF47240">
    <property type="entry name" value="Ferritin-like"/>
    <property type="match status" value="1"/>
</dbReference>
<keyword evidence="5" id="KW-0408">Iron</keyword>
<dbReference type="InterPro" id="IPR052364">
    <property type="entry name" value="Rubrerythrin"/>
</dbReference>
<feature type="domain" description="Ferritin-like diiron" evidence="7">
    <location>
        <begin position="1"/>
        <end position="145"/>
    </location>
</feature>
<evidence type="ECO:0000313" key="9">
    <source>
        <dbReference type="EMBL" id="PWL07773.1"/>
    </source>
</evidence>